<dbReference type="Pfam" id="PF00011">
    <property type="entry name" value="HSP20"/>
    <property type="match status" value="1"/>
</dbReference>
<evidence type="ECO:0000313" key="4">
    <source>
        <dbReference type="EMBL" id="NWN46002.1"/>
    </source>
</evidence>
<dbReference type="PANTHER" id="PTHR11527">
    <property type="entry name" value="HEAT-SHOCK PROTEIN 20 FAMILY MEMBER"/>
    <property type="match status" value="1"/>
</dbReference>
<proteinExistence type="inferred from homology"/>
<dbReference type="RefSeq" id="WP_178734385.1">
    <property type="nucleotide sequence ID" value="NZ_JABUOH010000061.1"/>
</dbReference>
<evidence type="ECO:0000313" key="5">
    <source>
        <dbReference type="Proteomes" id="UP000568109"/>
    </source>
</evidence>
<reference evidence="4 5" key="1">
    <citation type="submission" date="2020-06" db="EMBL/GenBank/DDBJ databases">
        <title>Draft genome sequence of Candidatus Phytoplasma pruni (X-disease group, subgroup 16SrIII-B) strain ChTDIII from Argentina.</title>
        <authorList>
            <person name="Fernandez F.D."/>
            <person name="Zuebert C."/>
            <person name="Huettel B."/>
            <person name="Kube M."/>
            <person name="Conci L.R."/>
        </authorList>
    </citation>
    <scope>NUCLEOTIDE SEQUENCE [LARGE SCALE GENOMIC DNA]</scope>
    <source>
        <strain evidence="4 5">ChTDIII</strain>
    </source>
</reference>
<dbReference type="InterPro" id="IPR031107">
    <property type="entry name" value="Small_HSP"/>
</dbReference>
<dbReference type="InterPro" id="IPR002068">
    <property type="entry name" value="A-crystallin/Hsp20_dom"/>
</dbReference>
<protein>
    <submittedName>
        <fullName evidence="4">Hsp20/alpha crystallin family protein</fullName>
    </submittedName>
</protein>
<keyword evidence="5" id="KW-1185">Reference proteome</keyword>
<dbReference type="PROSITE" id="PS01031">
    <property type="entry name" value="SHSP"/>
    <property type="match status" value="1"/>
</dbReference>
<dbReference type="CDD" id="cd06471">
    <property type="entry name" value="ACD_LpsHSP_like"/>
    <property type="match status" value="1"/>
</dbReference>
<dbReference type="AlphaFoldDB" id="A0A851HAM1"/>
<feature type="domain" description="SHSP" evidence="3">
    <location>
        <begin position="26"/>
        <end position="138"/>
    </location>
</feature>
<comment type="caution">
    <text evidence="4">The sequence shown here is derived from an EMBL/GenBank/DDBJ whole genome shotgun (WGS) entry which is preliminary data.</text>
</comment>
<evidence type="ECO:0000256" key="1">
    <source>
        <dbReference type="PROSITE-ProRule" id="PRU00285"/>
    </source>
</evidence>
<name>A0A851HAM1_9MOLU</name>
<organism evidence="4 5">
    <name type="scientific">Candidatus Phytoplasma pruni</name>
    <dbReference type="NCBI Taxonomy" id="479893"/>
    <lineage>
        <taxon>Bacteria</taxon>
        <taxon>Bacillati</taxon>
        <taxon>Mycoplasmatota</taxon>
        <taxon>Mollicutes</taxon>
        <taxon>Acholeplasmatales</taxon>
        <taxon>Acholeplasmataceae</taxon>
        <taxon>Candidatus Phytoplasma</taxon>
        <taxon>16SrIII (X-disease group)</taxon>
    </lineage>
</organism>
<evidence type="ECO:0000259" key="3">
    <source>
        <dbReference type="PROSITE" id="PS01031"/>
    </source>
</evidence>
<dbReference type="SUPFAM" id="SSF49764">
    <property type="entry name" value="HSP20-like chaperones"/>
    <property type="match status" value="1"/>
</dbReference>
<accession>A0A851HAM1</accession>
<comment type="similarity">
    <text evidence="1 2">Belongs to the small heat shock protein (HSP20) family.</text>
</comment>
<evidence type="ECO:0000256" key="2">
    <source>
        <dbReference type="RuleBase" id="RU003616"/>
    </source>
</evidence>
<dbReference type="Gene3D" id="2.60.40.790">
    <property type="match status" value="1"/>
</dbReference>
<dbReference type="InterPro" id="IPR008978">
    <property type="entry name" value="HSP20-like_chaperone"/>
</dbReference>
<dbReference type="EMBL" id="JABUOH010000061">
    <property type="protein sequence ID" value="NWN46002.1"/>
    <property type="molecule type" value="Genomic_DNA"/>
</dbReference>
<gene>
    <name evidence="4" type="ORF">HR065_02815</name>
</gene>
<dbReference type="Proteomes" id="UP000568109">
    <property type="component" value="Unassembled WGS sequence"/>
</dbReference>
<sequence length="138" mass="16415">MLFNLINPNQDLFENFFEDINKLNPFVKTNNIMKTDIQEQDKQYIINVELPGFKKEDVKVALENGYLTIEANNSHEKEEKEPNFIRKERFKGVFKRSFYLDKNFDLKEVEGTLQEGVLKLVIPKKTIKQPEKQYLELK</sequence>